<dbReference type="InterPro" id="IPR007809">
    <property type="entry name" value="FlgN-like"/>
</dbReference>
<proteinExistence type="inferred from homology"/>
<evidence type="ECO:0000256" key="1">
    <source>
        <dbReference type="ARBA" id="ARBA00002397"/>
    </source>
</evidence>
<evidence type="ECO:0000256" key="2">
    <source>
        <dbReference type="ARBA" id="ARBA00007703"/>
    </source>
</evidence>
<dbReference type="SUPFAM" id="SSF140566">
    <property type="entry name" value="FlgN-like"/>
    <property type="match status" value="1"/>
</dbReference>
<dbReference type="InterPro" id="IPR036679">
    <property type="entry name" value="FlgN-like_sf"/>
</dbReference>
<organism evidence="4 5">
    <name type="scientific">Stenotrophobium rhamnosiphilum</name>
    <dbReference type="NCBI Taxonomy" id="2029166"/>
    <lineage>
        <taxon>Bacteria</taxon>
        <taxon>Pseudomonadati</taxon>
        <taxon>Pseudomonadota</taxon>
        <taxon>Gammaproteobacteria</taxon>
        <taxon>Nevskiales</taxon>
        <taxon>Nevskiaceae</taxon>
        <taxon>Stenotrophobium</taxon>
    </lineage>
</organism>
<evidence type="ECO:0008006" key="6">
    <source>
        <dbReference type="Google" id="ProtNLM"/>
    </source>
</evidence>
<keyword evidence="3" id="KW-1005">Bacterial flagellum biogenesis</keyword>
<dbReference type="GO" id="GO:0044780">
    <property type="term" value="P:bacterial-type flagellum assembly"/>
    <property type="evidence" value="ECO:0007669"/>
    <property type="project" value="InterPro"/>
</dbReference>
<name>A0A2T5MDF6_9GAMM</name>
<comment type="caution">
    <text evidence="4">The sequence shown here is derived from an EMBL/GenBank/DDBJ whole genome shotgun (WGS) entry which is preliminary data.</text>
</comment>
<keyword evidence="5" id="KW-1185">Reference proteome</keyword>
<dbReference type="Proteomes" id="UP000244248">
    <property type="component" value="Unassembled WGS sequence"/>
</dbReference>
<protein>
    <recommendedName>
        <fullName evidence="6">Flagellar protein FlgN</fullName>
    </recommendedName>
</protein>
<gene>
    <name evidence="4" type="ORF">CJD38_13990</name>
</gene>
<dbReference type="OrthoDB" id="5298520at2"/>
<reference evidence="4 5" key="1">
    <citation type="submission" date="2018-04" db="EMBL/GenBank/DDBJ databases">
        <title>Novel species isolated from glacier.</title>
        <authorList>
            <person name="Liu Q."/>
            <person name="Xin Y.-H."/>
        </authorList>
    </citation>
    <scope>NUCLEOTIDE SEQUENCE [LARGE SCALE GENOMIC DNA]</scope>
    <source>
        <strain evidence="4 5">GT1R17</strain>
    </source>
</reference>
<dbReference type="RefSeq" id="WP_107940983.1">
    <property type="nucleotide sequence ID" value="NZ_QANS01000005.1"/>
</dbReference>
<evidence type="ECO:0000313" key="4">
    <source>
        <dbReference type="EMBL" id="PTU30611.1"/>
    </source>
</evidence>
<comment type="function">
    <text evidence="1">Required for the efficient initiation of filament assembly.</text>
</comment>
<dbReference type="EMBL" id="QANS01000005">
    <property type="protein sequence ID" value="PTU30611.1"/>
    <property type="molecule type" value="Genomic_DNA"/>
</dbReference>
<sequence length="160" mass="18010">MGDIAQMTNQDNQLSAPAEAVPQIVEQHISSAIELLEILQQERQALISGKPDAIEKVCASKIKSVNTFKLLSEKLTQYLGNETIEQLITRIGIQQRWQQLLSLATECQKHNLANGALLDERQNYVRHAIKCLFGHEARPGVYGRWGDTSFRPERRMIASA</sequence>
<comment type="similarity">
    <text evidence="2">Belongs to the FlgN family.</text>
</comment>
<dbReference type="Pfam" id="PF05130">
    <property type="entry name" value="FlgN"/>
    <property type="match status" value="1"/>
</dbReference>
<dbReference type="Gene3D" id="1.20.58.300">
    <property type="entry name" value="FlgN-like"/>
    <property type="match status" value="1"/>
</dbReference>
<evidence type="ECO:0000313" key="5">
    <source>
        <dbReference type="Proteomes" id="UP000244248"/>
    </source>
</evidence>
<dbReference type="AlphaFoldDB" id="A0A2T5MDF6"/>
<evidence type="ECO:0000256" key="3">
    <source>
        <dbReference type="ARBA" id="ARBA00022795"/>
    </source>
</evidence>
<accession>A0A2T5MDF6</accession>